<reference evidence="2 3" key="1">
    <citation type="submission" date="2019-03" db="EMBL/GenBank/DDBJ databases">
        <title>Draft genome sequences of novel Actinobacteria.</title>
        <authorList>
            <person name="Sahin N."/>
            <person name="Ay H."/>
            <person name="Saygin H."/>
        </authorList>
    </citation>
    <scope>NUCLEOTIDE SEQUENCE [LARGE SCALE GENOMIC DNA]</scope>
    <source>
        <strain evidence="2 3">5K138</strain>
    </source>
</reference>
<dbReference type="PROSITE" id="PS00909">
    <property type="entry name" value="MR_MLE_2"/>
    <property type="match status" value="1"/>
</dbReference>
<name>A0A4R5DBW9_9ACTN</name>
<dbReference type="InterPro" id="IPR029017">
    <property type="entry name" value="Enolase-like_N"/>
</dbReference>
<dbReference type="Gene3D" id="3.30.390.10">
    <property type="entry name" value="Enolase-like, N-terminal domain"/>
    <property type="match status" value="1"/>
</dbReference>
<dbReference type="GO" id="GO:0000287">
    <property type="term" value="F:magnesium ion binding"/>
    <property type="evidence" value="ECO:0007669"/>
    <property type="project" value="UniProtKB-ARBA"/>
</dbReference>
<dbReference type="Pfam" id="PF02746">
    <property type="entry name" value="MR_MLE_N"/>
    <property type="match status" value="1"/>
</dbReference>
<gene>
    <name evidence="2" type="ORF">E1269_10060</name>
</gene>
<dbReference type="InParanoid" id="A0A4R5DBW9"/>
<proteinExistence type="predicted"/>
<dbReference type="EMBL" id="SMKZ01000011">
    <property type="protein sequence ID" value="TDE11202.1"/>
    <property type="molecule type" value="Genomic_DNA"/>
</dbReference>
<dbReference type="SUPFAM" id="SSF54826">
    <property type="entry name" value="Enolase N-terminal domain-like"/>
    <property type="match status" value="1"/>
</dbReference>
<dbReference type="PANTHER" id="PTHR48080">
    <property type="entry name" value="D-GALACTONATE DEHYDRATASE-RELATED"/>
    <property type="match status" value="1"/>
</dbReference>
<sequence>MTENPWPPPWQRDDPAGVRIADVRTVVTAPAGVPLVVVKVLTSDDGLYGLGCATFAQRPLAVVSAIQDYLRPQLIGRDPADVTDSWHALQLSSYWRAGPVLNNALSGVDLALWDIKGKQAGLPVWQLLGGRARLAVPAYVHARGRDAHEVTDAVLAHLEAGFGHVRCQVAVPGVRTYGYPEVVAADGADGVRRGLAADGWDAEAYLRTIPRLFEHLRGALGEEVRLLHDAHERLTPSQAIRLAKDLEPYHLFFLEDPVAPEDLGWLPTLRAQTSTPIAIGELFVGPGEYLPVVSQRWCDYIRCHLSAIGGITPALRLAATAELFGIRTAWHGPGDVSPVGHAANLALDIALPNTGIQELYAFPDAVREVFPGTPVAADGHLWPSAAPGLGVDIDERLAAAFPPLPPLTRDGWTATRRTDGAVQRP</sequence>
<dbReference type="Proteomes" id="UP000294739">
    <property type="component" value="Unassembled WGS sequence"/>
</dbReference>
<dbReference type="Gene3D" id="3.20.20.120">
    <property type="entry name" value="Enolase-like C-terminal domain"/>
    <property type="match status" value="1"/>
</dbReference>
<dbReference type="InterPro" id="IPR013342">
    <property type="entry name" value="Mandelate_racemase_C"/>
</dbReference>
<dbReference type="SMART" id="SM00922">
    <property type="entry name" value="MR_MLE"/>
    <property type="match status" value="1"/>
</dbReference>
<dbReference type="PANTHER" id="PTHR48080:SF6">
    <property type="entry name" value="STARVATION-SENSING PROTEIN RSPA"/>
    <property type="match status" value="1"/>
</dbReference>
<dbReference type="PROSITE" id="PS00908">
    <property type="entry name" value="MR_MLE_1"/>
    <property type="match status" value="1"/>
</dbReference>
<evidence type="ECO:0000259" key="1">
    <source>
        <dbReference type="SMART" id="SM00922"/>
    </source>
</evidence>
<dbReference type="GO" id="GO:0009063">
    <property type="term" value="P:amino acid catabolic process"/>
    <property type="evidence" value="ECO:0007669"/>
    <property type="project" value="InterPro"/>
</dbReference>
<protein>
    <submittedName>
        <fullName evidence="2">Starvation-sensing protein RspA</fullName>
    </submittedName>
</protein>
<accession>A0A4R5DBW9</accession>
<organism evidence="2 3">
    <name type="scientific">Jiangella asiatica</name>
    <dbReference type="NCBI Taxonomy" id="2530372"/>
    <lineage>
        <taxon>Bacteria</taxon>
        <taxon>Bacillati</taxon>
        <taxon>Actinomycetota</taxon>
        <taxon>Actinomycetes</taxon>
        <taxon>Jiangellales</taxon>
        <taxon>Jiangellaceae</taxon>
        <taxon>Jiangella</taxon>
    </lineage>
</organism>
<feature type="domain" description="Mandelate racemase/muconate lactonizing enzyme C-terminal" evidence="1">
    <location>
        <begin position="147"/>
        <end position="276"/>
    </location>
</feature>
<dbReference type="Pfam" id="PF13378">
    <property type="entry name" value="MR_MLE_C"/>
    <property type="match status" value="1"/>
</dbReference>
<dbReference type="InterPro" id="IPR036849">
    <property type="entry name" value="Enolase-like_C_sf"/>
</dbReference>
<evidence type="ECO:0000313" key="2">
    <source>
        <dbReference type="EMBL" id="TDE11202.1"/>
    </source>
</evidence>
<dbReference type="InterPro" id="IPR029065">
    <property type="entry name" value="Enolase_C-like"/>
</dbReference>
<dbReference type="InterPro" id="IPR018110">
    <property type="entry name" value="Mandel_Rmase/mucon_lact_enz_CS"/>
</dbReference>
<dbReference type="RefSeq" id="WP_131893950.1">
    <property type="nucleotide sequence ID" value="NZ_SMKZ01000011.1"/>
</dbReference>
<evidence type="ECO:0000313" key="3">
    <source>
        <dbReference type="Proteomes" id="UP000294739"/>
    </source>
</evidence>
<comment type="caution">
    <text evidence="2">The sequence shown here is derived from an EMBL/GenBank/DDBJ whole genome shotgun (WGS) entry which is preliminary data.</text>
</comment>
<dbReference type="SUPFAM" id="SSF51604">
    <property type="entry name" value="Enolase C-terminal domain-like"/>
    <property type="match status" value="1"/>
</dbReference>
<dbReference type="InterPro" id="IPR034593">
    <property type="entry name" value="DgoD-like"/>
</dbReference>
<dbReference type="OrthoDB" id="5241672at2"/>
<keyword evidence="3" id="KW-1185">Reference proteome</keyword>
<dbReference type="InterPro" id="IPR013341">
    <property type="entry name" value="Mandelate_racemase_N_dom"/>
</dbReference>
<dbReference type="AlphaFoldDB" id="A0A4R5DBW9"/>
<dbReference type="SFLD" id="SFLDS00001">
    <property type="entry name" value="Enolase"/>
    <property type="match status" value="1"/>
</dbReference>